<organism evidence="2 3">
    <name type="scientific">Nonomuraea wenchangensis</name>
    <dbReference type="NCBI Taxonomy" id="568860"/>
    <lineage>
        <taxon>Bacteria</taxon>
        <taxon>Bacillati</taxon>
        <taxon>Actinomycetota</taxon>
        <taxon>Actinomycetes</taxon>
        <taxon>Streptosporangiales</taxon>
        <taxon>Streptosporangiaceae</taxon>
        <taxon>Nonomuraea</taxon>
    </lineage>
</organism>
<accession>A0A1I0KRX2</accession>
<evidence type="ECO:0000313" key="2">
    <source>
        <dbReference type="EMBL" id="SEU27595.1"/>
    </source>
</evidence>
<name>A0A1I0KRX2_9ACTN</name>
<dbReference type="RefSeq" id="WP_143082411.1">
    <property type="nucleotide sequence ID" value="NZ_FOHX01000009.1"/>
</dbReference>
<evidence type="ECO:0000313" key="3">
    <source>
        <dbReference type="Proteomes" id="UP000199361"/>
    </source>
</evidence>
<dbReference type="OrthoDB" id="3532893at2"/>
<keyword evidence="3" id="KW-1185">Reference proteome</keyword>
<dbReference type="AlphaFoldDB" id="A0A1I0KRX2"/>
<feature type="chain" id="PRO_5011761166" description="PknH-like extracellular domain-containing protein" evidence="1">
    <location>
        <begin position="25"/>
        <end position="216"/>
    </location>
</feature>
<proteinExistence type="predicted"/>
<protein>
    <recommendedName>
        <fullName evidence="4">PknH-like extracellular domain-containing protein</fullName>
    </recommendedName>
</protein>
<dbReference type="EMBL" id="FOHX01000009">
    <property type="protein sequence ID" value="SEU27595.1"/>
    <property type="molecule type" value="Genomic_DNA"/>
</dbReference>
<evidence type="ECO:0000256" key="1">
    <source>
        <dbReference type="SAM" id="SignalP"/>
    </source>
</evidence>
<dbReference type="Proteomes" id="UP000199361">
    <property type="component" value="Unassembled WGS sequence"/>
</dbReference>
<sequence length="216" mass="23053">MIRKTMIVALALGSVLAGTSAAHATTPRIPKNFLLTERAAAKGPVVEGEEWWEISDSLSRQLEFNPCRSKAKPRDGRVAMRTITFTTSAPSGTSEQLVLYRNAAAAQTAFRKLRADLARCSKPAVVKRDRSGYVGKPLHLGDEALSVTGYEYAASGRRLSQSDDLAVVGRQGAALFLYTAIARGSGAKKEITGQARKMARKVCGLPGVCGRKTASG</sequence>
<keyword evidence="1" id="KW-0732">Signal</keyword>
<feature type="signal peptide" evidence="1">
    <location>
        <begin position="1"/>
        <end position="24"/>
    </location>
</feature>
<gene>
    <name evidence="2" type="ORF">SAMN05421811_10947</name>
</gene>
<dbReference type="STRING" id="568860.SAMN05421811_10947"/>
<reference evidence="2 3" key="1">
    <citation type="submission" date="2016-10" db="EMBL/GenBank/DDBJ databases">
        <authorList>
            <person name="de Groot N.N."/>
        </authorList>
    </citation>
    <scope>NUCLEOTIDE SEQUENCE [LARGE SCALE GENOMIC DNA]</scope>
    <source>
        <strain evidence="2 3">CGMCC 4.5598</strain>
    </source>
</reference>
<evidence type="ECO:0008006" key="4">
    <source>
        <dbReference type="Google" id="ProtNLM"/>
    </source>
</evidence>